<evidence type="ECO:0000313" key="3">
    <source>
        <dbReference type="Proteomes" id="UP001341840"/>
    </source>
</evidence>
<keyword evidence="3" id="KW-1185">Reference proteome</keyword>
<feature type="compositionally biased region" description="Acidic residues" evidence="1">
    <location>
        <begin position="30"/>
        <end position="41"/>
    </location>
</feature>
<proteinExistence type="predicted"/>
<dbReference type="Proteomes" id="UP001341840">
    <property type="component" value="Unassembled WGS sequence"/>
</dbReference>
<gene>
    <name evidence="2" type="ORF">PIB30_022644</name>
</gene>
<feature type="compositionally biased region" description="Polar residues" evidence="1">
    <location>
        <begin position="44"/>
        <end position="56"/>
    </location>
</feature>
<dbReference type="EMBL" id="JASCZI010090698">
    <property type="protein sequence ID" value="MED6145185.1"/>
    <property type="molecule type" value="Genomic_DNA"/>
</dbReference>
<comment type="caution">
    <text evidence="2">The sequence shown here is derived from an EMBL/GenBank/DDBJ whole genome shotgun (WGS) entry which is preliminary data.</text>
</comment>
<feature type="region of interest" description="Disordered" evidence="1">
    <location>
        <begin position="30"/>
        <end position="56"/>
    </location>
</feature>
<organism evidence="2 3">
    <name type="scientific">Stylosanthes scabra</name>
    <dbReference type="NCBI Taxonomy" id="79078"/>
    <lineage>
        <taxon>Eukaryota</taxon>
        <taxon>Viridiplantae</taxon>
        <taxon>Streptophyta</taxon>
        <taxon>Embryophyta</taxon>
        <taxon>Tracheophyta</taxon>
        <taxon>Spermatophyta</taxon>
        <taxon>Magnoliopsida</taxon>
        <taxon>eudicotyledons</taxon>
        <taxon>Gunneridae</taxon>
        <taxon>Pentapetalae</taxon>
        <taxon>rosids</taxon>
        <taxon>fabids</taxon>
        <taxon>Fabales</taxon>
        <taxon>Fabaceae</taxon>
        <taxon>Papilionoideae</taxon>
        <taxon>50 kb inversion clade</taxon>
        <taxon>dalbergioids sensu lato</taxon>
        <taxon>Dalbergieae</taxon>
        <taxon>Pterocarpus clade</taxon>
        <taxon>Stylosanthes</taxon>
    </lineage>
</organism>
<accession>A0ABU6T8Z0</accession>
<name>A0ABU6T8Z0_9FABA</name>
<sequence length="148" mass="16433">MAGTLWPLSPLDVERVPDPLVEEALRPDDFDDEPAFIEGDSDPIPTQQGGVSSSDTQQYPPHLFRGRATFLCVVYVQLVICGTLQGIHGIHICTESIVPSPGFCLTFFMKNLCKDHVVLIYAGTWIVEGSNPYLMRDELELKISQVNL</sequence>
<protein>
    <submittedName>
        <fullName evidence="2">Uncharacterized protein</fullName>
    </submittedName>
</protein>
<evidence type="ECO:0000313" key="2">
    <source>
        <dbReference type="EMBL" id="MED6145185.1"/>
    </source>
</evidence>
<evidence type="ECO:0000256" key="1">
    <source>
        <dbReference type="SAM" id="MobiDB-lite"/>
    </source>
</evidence>
<reference evidence="2 3" key="1">
    <citation type="journal article" date="2023" name="Plants (Basel)">
        <title>Bridging the Gap: Combining Genomics and Transcriptomics Approaches to Understand Stylosanthes scabra, an Orphan Legume from the Brazilian Caatinga.</title>
        <authorList>
            <person name="Ferreira-Neto J.R.C."/>
            <person name="da Silva M.D."/>
            <person name="Binneck E."/>
            <person name="de Melo N.F."/>
            <person name="da Silva R.H."/>
            <person name="de Melo A.L.T.M."/>
            <person name="Pandolfi V."/>
            <person name="Bustamante F.O."/>
            <person name="Brasileiro-Vidal A.C."/>
            <person name="Benko-Iseppon A.M."/>
        </authorList>
    </citation>
    <scope>NUCLEOTIDE SEQUENCE [LARGE SCALE GENOMIC DNA]</scope>
    <source>
        <tissue evidence="2">Leaves</tissue>
    </source>
</reference>